<evidence type="ECO:0000256" key="3">
    <source>
        <dbReference type="ARBA" id="ARBA00022729"/>
    </source>
</evidence>
<dbReference type="EMBL" id="JAIWYP010000006">
    <property type="protein sequence ID" value="KAH3807437.1"/>
    <property type="molecule type" value="Genomic_DNA"/>
</dbReference>
<reference evidence="5" key="1">
    <citation type="journal article" date="2019" name="bioRxiv">
        <title>The Genome of the Zebra Mussel, Dreissena polymorpha: A Resource for Invasive Species Research.</title>
        <authorList>
            <person name="McCartney M.A."/>
            <person name="Auch B."/>
            <person name="Kono T."/>
            <person name="Mallez S."/>
            <person name="Zhang Y."/>
            <person name="Obille A."/>
            <person name="Becker A."/>
            <person name="Abrahante J.E."/>
            <person name="Garbe J."/>
            <person name="Badalamenti J.P."/>
            <person name="Herman A."/>
            <person name="Mangelson H."/>
            <person name="Liachko I."/>
            <person name="Sullivan S."/>
            <person name="Sone E.D."/>
            <person name="Koren S."/>
            <person name="Silverstein K.A.T."/>
            <person name="Beckman K.B."/>
            <person name="Gohl D.M."/>
        </authorList>
    </citation>
    <scope>NUCLEOTIDE SEQUENCE</scope>
    <source>
        <strain evidence="5">Duluth1</strain>
        <tissue evidence="5">Whole animal</tissue>
    </source>
</reference>
<accession>A0A9D4G4K0</accession>
<protein>
    <recommendedName>
        <fullName evidence="4">C1q domain-containing protein</fullName>
    </recommendedName>
</protein>
<comment type="caution">
    <text evidence="5">The sequence shown here is derived from an EMBL/GenBank/DDBJ whole genome shotgun (WGS) entry which is preliminary data.</text>
</comment>
<name>A0A9D4G4K0_DREPO</name>
<evidence type="ECO:0000256" key="1">
    <source>
        <dbReference type="ARBA" id="ARBA00004613"/>
    </source>
</evidence>
<keyword evidence="2" id="KW-0964">Secreted</keyword>
<organism evidence="5 6">
    <name type="scientific">Dreissena polymorpha</name>
    <name type="common">Zebra mussel</name>
    <name type="synonym">Mytilus polymorpha</name>
    <dbReference type="NCBI Taxonomy" id="45954"/>
    <lineage>
        <taxon>Eukaryota</taxon>
        <taxon>Metazoa</taxon>
        <taxon>Spiralia</taxon>
        <taxon>Lophotrochozoa</taxon>
        <taxon>Mollusca</taxon>
        <taxon>Bivalvia</taxon>
        <taxon>Autobranchia</taxon>
        <taxon>Heteroconchia</taxon>
        <taxon>Euheterodonta</taxon>
        <taxon>Imparidentia</taxon>
        <taxon>Neoheterodontei</taxon>
        <taxon>Myida</taxon>
        <taxon>Dreissenoidea</taxon>
        <taxon>Dreissenidae</taxon>
        <taxon>Dreissena</taxon>
    </lineage>
</organism>
<reference evidence="5" key="2">
    <citation type="submission" date="2020-11" db="EMBL/GenBank/DDBJ databases">
        <authorList>
            <person name="McCartney M.A."/>
            <person name="Auch B."/>
            <person name="Kono T."/>
            <person name="Mallez S."/>
            <person name="Becker A."/>
            <person name="Gohl D.M."/>
            <person name="Silverstein K.A.T."/>
            <person name="Koren S."/>
            <person name="Bechman K.B."/>
            <person name="Herman A."/>
            <person name="Abrahante J.E."/>
            <person name="Garbe J."/>
        </authorList>
    </citation>
    <scope>NUCLEOTIDE SEQUENCE</scope>
    <source>
        <strain evidence="5">Duluth1</strain>
        <tissue evidence="5">Whole animal</tissue>
    </source>
</reference>
<dbReference type="SMART" id="SM00110">
    <property type="entry name" value="C1Q"/>
    <property type="match status" value="1"/>
</dbReference>
<dbReference type="InterPro" id="IPR001073">
    <property type="entry name" value="C1q_dom"/>
</dbReference>
<dbReference type="Pfam" id="PF00386">
    <property type="entry name" value="C1q"/>
    <property type="match status" value="1"/>
</dbReference>
<feature type="domain" description="C1q" evidence="4">
    <location>
        <begin position="1"/>
        <end position="116"/>
    </location>
</feature>
<sequence length="116" mass="12876">MTSVLDVIFTSVNVNEGQGYNPSNGRFTVSVAGLYVFTVQHCIQSAKFSDLEIVHQGKTLQRAVYQDGDDLYSCSAMQAFTMATMADEIWVKTTGECYFYEDGVRYTSFSGALIHT</sequence>
<comment type="subcellular location">
    <subcellularLocation>
        <location evidence="1">Secreted</location>
    </subcellularLocation>
</comment>
<dbReference type="InterPro" id="IPR050822">
    <property type="entry name" value="Cerebellin_Synaptic_Org"/>
</dbReference>
<evidence type="ECO:0000256" key="2">
    <source>
        <dbReference type="ARBA" id="ARBA00022525"/>
    </source>
</evidence>
<dbReference type="PANTHER" id="PTHR22923">
    <property type="entry name" value="CEREBELLIN-RELATED"/>
    <property type="match status" value="1"/>
</dbReference>
<evidence type="ECO:0000313" key="6">
    <source>
        <dbReference type="Proteomes" id="UP000828390"/>
    </source>
</evidence>
<dbReference type="AlphaFoldDB" id="A0A9D4G4K0"/>
<evidence type="ECO:0000313" key="5">
    <source>
        <dbReference type="EMBL" id="KAH3807437.1"/>
    </source>
</evidence>
<proteinExistence type="predicted"/>
<dbReference type="Gene3D" id="2.60.120.40">
    <property type="match status" value="1"/>
</dbReference>
<evidence type="ECO:0000259" key="4">
    <source>
        <dbReference type="PROSITE" id="PS50871"/>
    </source>
</evidence>
<dbReference type="Proteomes" id="UP000828390">
    <property type="component" value="Unassembled WGS sequence"/>
</dbReference>
<dbReference type="PROSITE" id="PS50871">
    <property type="entry name" value="C1Q"/>
    <property type="match status" value="1"/>
</dbReference>
<dbReference type="SUPFAM" id="SSF49842">
    <property type="entry name" value="TNF-like"/>
    <property type="match status" value="1"/>
</dbReference>
<dbReference type="InterPro" id="IPR008983">
    <property type="entry name" value="Tumour_necrosis_fac-like_dom"/>
</dbReference>
<gene>
    <name evidence="5" type="ORF">DPMN_135778</name>
</gene>
<dbReference type="PANTHER" id="PTHR22923:SF116">
    <property type="entry name" value="C1Q DOMAIN-CONTAINING PROTEIN"/>
    <property type="match status" value="1"/>
</dbReference>
<keyword evidence="3" id="KW-0732">Signal</keyword>
<dbReference type="GO" id="GO:0005576">
    <property type="term" value="C:extracellular region"/>
    <property type="evidence" value="ECO:0007669"/>
    <property type="project" value="UniProtKB-SubCell"/>
</dbReference>
<keyword evidence="6" id="KW-1185">Reference proteome</keyword>